<protein>
    <submittedName>
        <fullName evidence="1">Structural protein</fullName>
    </submittedName>
</protein>
<dbReference type="Proteomes" id="UP000288641">
    <property type="component" value="Segment"/>
</dbReference>
<evidence type="ECO:0000313" key="2">
    <source>
        <dbReference type="Proteomes" id="UP000288641"/>
    </source>
</evidence>
<gene>
    <name evidence="1" type="ORF">AAS23_gp23</name>
</gene>
<proteinExistence type="predicted"/>
<dbReference type="EMBL" id="MK095606">
    <property type="protein sequence ID" value="AZS06336.1"/>
    <property type="molecule type" value="Genomic_DNA"/>
</dbReference>
<reference evidence="1 2" key="1">
    <citation type="submission" date="2018-10" db="EMBL/GenBank/DDBJ databases">
        <title>Complete genome sequence of Pantoea phage vB_PagS_AAS23.</title>
        <authorList>
            <person name="Truncaite L."/>
            <person name="Simoliuniene M."/>
            <person name="Kazlauskas D."/>
            <person name="Meskys R."/>
            <person name="Simoliunas E."/>
        </authorList>
    </citation>
    <scope>NUCLEOTIDE SEQUENCE [LARGE SCALE GENOMIC DNA]</scope>
    <source>
        <strain evidence="1">AAS23</strain>
    </source>
</reference>
<name>A0A3S9U7Q2_9CAUD</name>
<evidence type="ECO:0000313" key="1">
    <source>
        <dbReference type="EMBL" id="AZS06336.1"/>
    </source>
</evidence>
<accession>A0A3S9U7Q2</accession>
<keyword evidence="2" id="KW-1185">Reference proteome</keyword>
<sequence>MFGAMLTDAAGVPFYIMDTLPLSLIDHRVYSIGGGGAGVKVADLYGSNQMYFTFVNCIYGDAQGDSSSENIFFNPSTGIFELWASGAARTIHVYIFGFKYQNPSGYGLQVNDAQGRCVITHDTKVLRNVQKLGDQNNPNASGVNLRADLGGNWAIAPADMGYFAGVINQGGQPMPIVSRYVSSARFDGSTTRVRVGFFGNSSAGSGATGTLTNYRNTLTAVDVNNY</sequence>
<organism evidence="1 2">
    <name type="scientific">Pantoea phage vB_PagS_AAS23</name>
    <dbReference type="NCBI Taxonomy" id="2499073"/>
    <lineage>
        <taxon>Viruses</taxon>
        <taxon>Duplodnaviria</taxon>
        <taxon>Heunggongvirae</taxon>
        <taxon>Uroviricota</taxon>
        <taxon>Caudoviricetes</taxon>
        <taxon>Drexlerviridae</taxon>
        <taxon>Sauletekiovirus</taxon>
        <taxon>Sauletekiovirus AAS23</taxon>
    </lineage>
</organism>